<dbReference type="Pfam" id="PF09723">
    <property type="entry name" value="Zn_ribbon_8"/>
    <property type="match status" value="1"/>
</dbReference>
<proteinExistence type="predicted"/>
<evidence type="ECO:0000313" key="3">
    <source>
        <dbReference type="Proteomes" id="UP001431776"/>
    </source>
</evidence>
<protein>
    <submittedName>
        <fullName evidence="2">Zinc ribbon domain-containing protein</fullName>
    </submittedName>
</protein>
<organism evidence="2 3">
    <name type="scientific">Anaerobaca lacustris</name>
    <dbReference type="NCBI Taxonomy" id="3044600"/>
    <lineage>
        <taxon>Bacteria</taxon>
        <taxon>Pseudomonadati</taxon>
        <taxon>Planctomycetota</taxon>
        <taxon>Phycisphaerae</taxon>
        <taxon>Sedimentisphaerales</taxon>
        <taxon>Anaerobacaceae</taxon>
        <taxon>Anaerobaca</taxon>
    </lineage>
</organism>
<dbReference type="InterPro" id="IPR013429">
    <property type="entry name" value="Regulatory_FmdB_Zinc_ribbon"/>
</dbReference>
<reference evidence="2" key="1">
    <citation type="submission" date="2023-05" db="EMBL/GenBank/DDBJ databases">
        <title>Anaerotaeda fermentans gen. nov., sp. nov., a novel anaerobic planctomycete of the new family within the order Sedimentisphaerales isolated from Taman Peninsula, Russia.</title>
        <authorList>
            <person name="Khomyakova M.A."/>
            <person name="Merkel A.Y."/>
            <person name="Slobodkin A.I."/>
        </authorList>
    </citation>
    <scope>NUCLEOTIDE SEQUENCE</scope>
    <source>
        <strain evidence="2">M17dextr</strain>
    </source>
</reference>
<evidence type="ECO:0000313" key="2">
    <source>
        <dbReference type="EMBL" id="MDI6448092.1"/>
    </source>
</evidence>
<sequence>MPIFEYRCEQCGHVMEVLQKSRKAAKQICAKCGGANMKKLLSGFAVGQGKASGGSACDSCEAGPACGAGMCPGGMCPMS</sequence>
<dbReference type="Proteomes" id="UP001431776">
    <property type="component" value="Unassembled WGS sequence"/>
</dbReference>
<keyword evidence="3" id="KW-1185">Reference proteome</keyword>
<gene>
    <name evidence="2" type="ORF">QJ522_03460</name>
</gene>
<dbReference type="RefSeq" id="WP_349243502.1">
    <property type="nucleotide sequence ID" value="NZ_JASCXX010000003.1"/>
</dbReference>
<comment type="caution">
    <text evidence="2">The sequence shown here is derived from an EMBL/GenBank/DDBJ whole genome shotgun (WGS) entry which is preliminary data.</text>
</comment>
<name>A0AAW6TUF6_9BACT</name>
<dbReference type="AlphaFoldDB" id="A0AAW6TUF6"/>
<feature type="domain" description="Putative regulatory protein FmdB zinc ribbon" evidence="1">
    <location>
        <begin position="1"/>
        <end position="42"/>
    </location>
</feature>
<dbReference type="NCBIfam" id="TIGR02605">
    <property type="entry name" value="CxxC_CxxC_SSSS"/>
    <property type="match status" value="1"/>
</dbReference>
<accession>A0AAW6TUF6</accession>
<dbReference type="EMBL" id="JASCXX010000003">
    <property type="protein sequence ID" value="MDI6448092.1"/>
    <property type="molecule type" value="Genomic_DNA"/>
</dbReference>
<evidence type="ECO:0000259" key="1">
    <source>
        <dbReference type="SMART" id="SM00834"/>
    </source>
</evidence>
<dbReference type="SMART" id="SM00834">
    <property type="entry name" value="CxxC_CXXC_SSSS"/>
    <property type="match status" value="1"/>
</dbReference>